<keyword evidence="9" id="KW-1185">Reference proteome</keyword>
<evidence type="ECO:0000313" key="8">
    <source>
        <dbReference type="EMBL" id="MFC3763778.1"/>
    </source>
</evidence>
<evidence type="ECO:0000256" key="4">
    <source>
        <dbReference type="ARBA" id="ARBA00022729"/>
    </source>
</evidence>
<dbReference type="PANTHER" id="PTHR33938">
    <property type="entry name" value="FERULOYL ESTERASE B-RELATED"/>
    <property type="match status" value="1"/>
</dbReference>
<reference evidence="9" key="1">
    <citation type="journal article" date="2019" name="Int. J. Syst. Evol. Microbiol.">
        <title>The Global Catalogue of Microorganisms (GCM) 10K type strain sequencing project: providing services to taxonomists for standard genome sequencing and annotation.</title>
        <authorList>
            <consortium name="The Broad Institute Genomics Platform"/>
            <consortium name="The Broad Institute Genome Sequencing Center for Infectious Disease"/>
            <person name="Wu L."/>
            <person name="Ma J."/>
        </authorList>
    </citation>
    <scope>NUCLEOTIDE SEQUENCE [LARGE SCALE GENOMIC DNA]</scope>
    <source>
        <strain evidence="9">CGMCC 4.7241</strain>
    </source>
</reference>
<keyword evidence="5 8" id="KW-0378">Hydrolase</keyword>
<dbReference type="InterPro" id="IPR011118">
    <property type="entry name" value="Tannase/feruloyl_esterase"/>
</dbReference>
<dbReference type="RefSeq" id="WP_205118647.1">
    <property type="nucleotide sequence ID" value="NZ_JAFBCM010000001.1"/>
</dbReference>
<proteinExistence type="inferred from homology"/>
<dbReference type="Pfam" id="PF07519">
    <property type="entry name" value="Tannase"/>
    <property type="match status" value="2"/>
</dbReference>
<accession>A0ABV7YI71</accession>
<dbReference type="InterPro" id="IPR029058">
    <property type="entry name" value="AB_hydrolase_fold"/>
</dbReference>
<keyword evidence="6" id="KW-0106">Calcium</keyword>
<protein>
    <submittedName>
        <fullName evidence="8">Tannase/feruloyl esterase family alpha/beta hydrolase</fullName>
    </submittedName>
</protein>
<evidence type="ECO:0000256" key="3">
    <source>
        <dbReference type="ARBA" id="ARBA00022723"/>
    </source>
</evidence>
<comment type="similarity">
    <text evidence="1">Belongs to the tannase family.</text>
</comment>
<evidence type="ECO:0000256" key="7">
    <source>
        <dbReference type="ARBA" id="ARBA00023157"/>
    </source>
</evidence>
<evidence type="ECO:0000256" key="1">
    <source>
        <dbReference type="ARBA" id="ARBA00006249"/>
    </source>
</evidence>
<dbReference type="Proteomes" id="UP001595699">
    <property type="component" value="Unassembled WGS sequence"/>
</dbReference>
<dbReference type="EMBL" id="JBHRZH010000020">
    <property type="protein sequence ID" value="MFC3763778.1"/>
    <property type="molecule type" value="Genomic_DNA"/>
</dbReference>
<sequence length="563" mass="60892">MGARSVKSGNTVVRRLFAAVSILAVAFVGIGVAPATAAAPATHAGGVILPARDCSSLVGDYKLKGAKTHVTDADVVEATTSEPKHCNVTGYVDPAVEFNLKLPMESYKGRYLQFGCGGLCGAISIFGDVFPDCGPAVGDMAVAATNDGHNAPPEGEEDGKWGETNQAARDDWQFRAPHVVSIASKTLIKTYYGKAPKHSYFSSCSNGGREGMLLAQRYPHDFDGIVAGAPAAYFGPLAGMHFSWQYKANRDAQGKEILTYTDLPVLYKAAMAACDRLDGVVDNQIDEPRACDFDPKVVQCQGADAPDCLTKAQVDAARKMYAGPSDKYGRRLYPGGQTPGSELSWAPWHIEIPGVPFLISRDLGDAYLKYLGYPIGTKHSSVEDIEFTARELHRLTPEGARGNAVSLNLNAFKRAGGKIIFWHGWADPAIPAEGTLDYYQRLTERNGGLKATQKWARTFMIPSLYHCGDGSGLTEFDATKALTDWVERGDAPDRIDAVARDADQKVTRTRPVFAYPLRAKYDGSGSVDDPANFYAAKPAKPMRDKIHWLGEYLHHVPGPVARP</sequence>
<evidence type="ECO:0000313" key="9">
    <source>
        <dbReference type="Proteomes" id="UP001595699"/>
    </source>
</evidence>
<organism evidence="8 9">
    <name type="scientific">Tenggerimyces flavus</name>
    <dbReference type="NCBI Taxonomy" id="1708749"/>
    <lineage>
        <taxon>Bacteria</taxon>
        <taxon>Bacillati</taxon>
        <taxon>Actinomycetota</taxon>
        <taxon>Actinomycetes</taxon>
        <taxon>Propionibacteriales</taxon>
        <taxon>Nocardioidaceae</taxon>
        <taxon>Tenggerimyces</taxon>
    </lineage>
</organism>
<name>A0ABV7YI71_9ACTN</name>
<dbReference type="GO" id="GO:0016787">
    <property type="term" value="F:hydrolase activity"/>
    <property type="evidence" value="ECO:0007669"/>
    <property type="project" value="UniProtKB-KW"/>
</dbReference>
<dbReference type="SUPFAM" id="SSF53474">
    <property type="entry name" value="alpha/beta-Hydrolases"/>
    <property type="match status" value="1"/>
</dbReference>
<keyword evidence="2" id="KW-0719">Serine esterase</keyword>
<evidence type="ECO:0000256" key="6">
    <source>
        <dbReference type="ARBA" id="ARBA00022837"/>
    </source>
</evidence>
<dbReference type="PANTHER" id="PTHR33938:SF15">
    <property type="entry name" value="FERULOYL ESTERASE B-RELATED"/>
    <property type="match status" value="1"/>
</dbReference>
<gene>
    <name evidence="8" type="ORF">ACFOUW_23265</name>
</gene>
<keyword evidence="3" id="KW-0479">Metal-binding</keyword>
<evidence type="ECO:0000256" key="5">
    <source>
        <dbReference type="ARBA" id="ARBA00022801"/>
    </source>
</evidence>
<keyword evidence="7" id="KW-1015">Disulfide bond</keyword>
<keyword evidence="4" id="KW-0732">Signal</keyword>
<comment type="caution">
    <text evidence="8">The sequence shown here is derived from an EMBL/GenBank/DDBJ whole genome shotgun (WGS) entry which is preliminary data.</text>
</comment>
<dbReference type="Gene3D" id="3.40.50.1820">
    <property type="entry name" value="alpha/beta hydrolase"/>
    <property type="match status" value="1"/>
</dbReference>
<evidence type="ECO:0000256" key="2">
    <source>
        <dbReference type="ARBA" id="ARBA00022487"/>
    </source>
</evidence>